<keyword evidence="2" id="KW-0472">Membrane</keyword>
<evidence type="ECO:0000259" key="3">
    <source>
        <dbReference type="Pfam" id="PF12348"/>
    </source>
</evidence>
<feature type="domain" description="CLASP N-terminal" evidence="3">
    <location>
        <begin position="48"/>
        <end position="221"/>
    </location>
</feature>
<dbReference type="InterPro" id="IPR016024">
    <property type="entry name" value="ARM-type_fold"/>
</dbReference>
<name>F0W5R2_9STRA</name>
<feature type="region of interest" description="Disordered" evidence="1">
    <location>
        <begin position="431"/>
        <end position="451"/>
    </location>
</feature>
<dbReference type="SUPFAM" id="SSF48371">
    <property type="entry name" value="ARM repeat"/>
    <property type="match status" value="1"/>
</dbReference>
<feature type="region of interest" description="Disordered" evidence="1">
    <location>
        <begin position="553"/>
        <end position="610"/>
    </location>
</feature>
<dbReference type="HOGENOM" id="CLU_372324_0_0_1"/>
<keyword evidence="2" id="KW-1133">Transmembrane helix</keyword>
<gene>
    <name evidence="4" type="primary">AlNc14C22G2227</name>
    <name evidence="4" type="ORF">ALNC14_025960</name>
</gene>
<feature type="compositionally biased region" description="Basic and acidic residues" evidence="1">
    <location>
        <begin position="302"/>
        <end position="311"/>
    </location>
</feature>
<dbReference type="Gene3D" id="1.25.10.10">
    <property type="entry name" value="Leucine-rich Repeat Variant"/>
    <property type="match status" value="1"/>
</dbReference>
<dbReference type="EMBL" id="FR824067">
    <property type="protein sequence ID" value="CCA16453.1"/>
    <property type="molecule type" value="Genomic_DNA"/>
</dbReference>
<feature type="region of interest" description="Disordered" evidence="1">
    <location>
        <begin position="389"/>
        <end position="411"/>
    </location>
</feature>
<dbReference type="InterPro" id="IPR024395">
    <property type="entry name" value="CLASP_N_dom"/>
</dbReference>
<dbReference type="InterPro" id="IPR011989">
    <property type="entry name" value="ARM-like"/>
</dbReference>
<feature type="transmembrane region" description="Helical" evidence="2">
    <location>
        <begin position="621"/>
        <end position="643"/>
    </location>
</feature>
<feature type="compositionally biased region" description="Basic and acidic residues" evidence="1">
    <location>
        <begin position="553"/>
        <end position="573"/>
    </location>
</feature>
<feature type="region of interest" description="Disordered" evidence="1">
    <location>
        <begin position="268"/>
        <end position="324"/>
    </location>
</feature>
<feature type="compositionally biased region" description="Basic and acidic residues" evidence="1">
    <location>
        <begin position="440"/>
        <end position="449"/>
    </location>
</feature>
<accession>F0W5R2</accession>
<feature type="compositionally biased region" description="Basic and acidic residues" evidence="1">
    <location>
        <begin position="584"/>
        <end position="602"/>
    </location>
</feature>
<reference evidence="4" key="1">
    <citation type="journal article" date="2011" name="PLoS Biol.">
        <title>Gene gain and loss during evolution of obligate parasitism in the white rust pathogen of Arabidopsis thaliana.</title>
        <authorList>
            <person name="Kemen E."/>
            <person name="Gardiner A."/>
            <person name="Schultz-Larsen T."/>
            <person name="Kemen A.C."/>
            <person name="Balmuth A.L."/>
            <person name="Robert-Seilaniantz A."/>
            <person name="Bailey K."/>
            <person name="Holub E."/>
            <person name="Studholme D.J."/>
            <person name="Maclean D."/>
            <person name="Jones J.D."/>
        </authorList>
    </citation>
    <scope>NUCLEOTIDE SEQUENCE</scope>
</reference>
<dbReference type="AlphaFoldDB" id="F0W5R2"/>
<protein>
    <submittedName>
        <fullName evidence="4">Uncharacterized protein AlNc14C22G2227</fullName>
    </submittedName>
</protein>
<proteinExistence type="predicted"/>
<evidence type="ECO:0000313" key="4">
    <source>
        <dbReference type="EMBL" id="CCA16453.1"/>
    </source>
</evidence>
<evidence type="ECO:0000256" key="1">
    <source>
        <dbReference type="SAM" id="MobiDB-lite"/>
    </source>
</evidence>
<reference evidence="4" key="2">
    <citation type="submission" date="2011-02" db="EMBL/GenBank/DDBJ databases">
        <authorList>
            <person name="MacLean D."/>
        </authorList>
    </citation>
    <scope>NUCLEOTIDE SEQUENCE</scope>
</reference>
<feature type="compositionally biased region" description="Basic and acidic residues" evidence="1">
    <location>
        <begin position="268"/>
        <end position="280"/>
    </location>
</feature>
<sequence>MDRLSSQIYAAKEVLSKGDAEWTECSRVLEDIAYTIESLGQHESMKQVVLKLLFIADEIGTQLISARSRLVGNVAKVLSRIVIQTKHEFRPLADRILVTLARTAKSSSAAVRNPGSRLFHDISQYSRYDVKLLCRLYISEHSSHERVRLLIVEQMDFIFAHWSKSELEPYYQDLLEVLRRGVQDASQNVRSQCRRAYCAFAEVWQERIEELCDNIPGKTRDAFIKNNNHALLTKKLIEGDRLHGKEKVSNLQRSMSMAERRAYFRESLRDQSRFEEETKTQDSTPPSLHERRDKVAPSAPEKSLHSSRRGEQSAPTEQAKPVTGFQLDFSESLLASDQRKNATSTHSPTLIWNGECYIPSTFNRPQEKTLDHQPDAYGAVNETSELHRRFPESKAPASQIPRNPVTGKTGNIPLRARERKTLFQDEVDKRSNVPPFQSEYDAKRMEDPTPPKYPLSPETFVGAVPKFQTAGIDFSRQYPSTKVSSPKPFHNVSNFDLQKDNTEAFSILENVKHVREGLSNLQGMNTFMKNQTKPIKADGASKFKVPNGMVERNVHRSKEPDQRTSVRSPEARKSFRRQVPGIPPRKELLRPSHPAETRKEPLSEDVPAILKPSSTQPKAKWTRTLLLTLFVLLSFIFGCSGLLRVGHMLKTSIDYHRMLTSRMEQFESSILESHLAVKILEENYVMWTEYVHVLAQEDEKDALSHLEKVQKDVKKWRLELKQDMVNFRHALSQELGELANASRDANR</sequence>
<keyword evidence="2" id="KW-0812">Transmembrane</keyword>
<evidence type="ECO:0000256" key="2">
    <source>
        <dbReference type="SAM" id="Phobius"/>
    </source>
</evidence>
<organism evidence="4">
    <name type="scientific">Albugo laibachii Nc14</name>
    <dbReference type="NCBI Taxonomy" id="890382"/>
    <lineage>
        <taxon>Eukaryota</taxon>
        <taxon>Sar</taxon>
        <taxon>Stramenopiles</taxon>
        <taxon>Oomycota</taxon>
        <taxon>Peronosporomycetes</taxon>
        <taxon>Albuginales</taxon>
        <taxon>Albuginaceae</taxon>
        <taxon>Albugo</taxon>
    </lineage>
</organism>
<dbReference type="Pfam" id="PF12348">
    <property type="entry name" value="CLASP_N"/>
    <property type="match status" value="1"/>
</dbReference>